<feature type="transmembrane region" description="Helical" evidence="7">
    <location>
        <begin position="174"/>
        <end position="192"/>
    </location>
</feature>
<accession>H9UGU8</accession>
<evidence type="ECO:0000256" key="7">
    <source>
        <dbReference type="SAM" id="Phobius"/>
    </source>
</evidence>
<dbReference type="OrthoDB" id="5778511at2"/>
<dbReference type="STRING" id="889378.Spiaf_0641"/>
<feature type="compositionally biased region" description="Low complexity" evidence="6">
    <location>
        <begin position="51"/>
        <end position="64"/>
    </location>
</feature>
<comment type="subcellular location">
    <subcellularLocation>
        <location evidence="1">Cell membrane</location>
        <topology evidence="1">Multi-pass membrane protein</topology>
    </subcellularLocation>
</comment>
<dbReference type="EMBL" id="CP003282">
    <property type="protein sequence ID" value="AFG36741.1"/>
    <property type="molecule type" value="Genomic_DNA"/>
</dbReference>
<evidence type="ECO:0000256" key="2">
    <source>
        <dbReference type="ARBA" id="ARBA00022475"/>
    </source>
</evidence>
<dbReference type="Gene3D" id="1.20.58.220">
    <property type="entry name" value="Phosphate transport system protein phou homolog 2, domain 2"/>
    <property type="match status" value="1"/>
</dbReference>
<dbReference type="AlphaFoldDB" id="H9UGU8"/>
<dbReference type="Pfam" id="PF02690">
    <property type="entry name" value="Na_Pi_cotrans"/>
    <property type="match status" value="1"/>
</dbReference>
<keyword evidence="4 7" id="KW-1133">Transmembrane helix</keyword>
<feature type="transmembrane region" description="Helical" evidence="7">
    <location>
        <begin position="333"/>
        <end position="354"/>
    </location>
</feature>
<dbReference type="InterPro" id="IPR003841">
    <property type="entry name" value="Na/Pi_transpt"/>
</dbReference>
<evidence type="ECO:0000313" key="9">
    <source>
        <dbReference type="Proteomes" id="UP000007383"/>
    </source>
</evidence>
<keyword evidence="3 7" id="KW-0812">Transmembrane</keyword>
<evidence type="ECO:0000256" key="4">
    <source>
        <dbReference type="ARBA" id="ARBA00022989"/>
    </source>
</evidence>
<gene>
    <name evidence="8" type="ordered locus">Spiaf_0641</name>
</gene>
<feature type="transmembrane region" description="Helical" evidence="7">
    <location>
        <begin position="212"/>
        <end position="232"/>
    </location>
</feature>
<dbReference type="eggNOG" id="COG1283">
    <property type="taxonomic scope" value="Bacteria"/>
</dbReference>
<dbReference type="KEGG" id="sfc:Spiaf_0641"/>
<dbReference type="Proteomes" id="UP000007383">
    <property type="component" value="Chromosome"/>
</dbReference>
<dbReference type="PATRIC" id="fig|889378.3.peg.652"/>
<evidence type="ECO:0000313" key="8">
    <source>
        <dbReference type="EMBL" id="AFG36741.1"/>
    </source>
</evidence>
<dbReference type="GO" id="GO:0005886">
    <property type="term" value="C:plasma membrane"/>
    <property type="evidence" value="ECO:0007669"/>
    <property type="project" value="UniProtKB-SubCell"/>
</dbReference>
<proteinExistence type="predicted"/>
<evidence type="ECO:0000256" key="3">
    <source>
        <dbReference type="ARBA" id="ARBA00022692"/>
    </source>
</evidence>
<evidence type="ECO:0000256" key="1">
    <source>
        <dbReference type="ARBA" id="ARBA00004651"/>
    </source>
</evidence>
<keyword evidence="2" id="KW-1003">Cell membrane</keyword>
<feature type="transmembrane region" description="Helical" evidence="7">
    <location>
        <begin position="6"/>
        <end position="27"/>
    </location>
</feature>
<organism evidence="8 9">
    <name type="scientific">Spirochaeta africana (strain ATCC 700263 / DSM 8902 / Z-7692)</name>
    <dbReference type="NCBI Taxonomy" id="889378"/>
    <lineage>
        <taxon>Bacteria</taxon>
        <taxon>Pseudomonadati</taxon>
        <taxon>Spirochaetota</taxon>
        <taxon>Spirochaetia</taxon>
        <taxon>Spirochaetales</taxon>
        <taxon>Spirochaetaceae</taxon>
        <taxon>Spirochaeta</taxon>
    </lineage>
</organism>
<feature type="transmembrane region" description="Helical" evidence="7">
    <location>
        <begin position="262"/>
        <end position="285"/>
    </location>
</feature>
<name>H9UGU8_SPIAZ</name>
<dbReference type="GO" id="GO:0044341">
    <property type="term" value="P:sodium-dependent phosphate transport"/>
    <property type="evidence" value="ECO:0007669"/>
    <property type="project" value="InterPro"/>
</dbReference>
<reference evidence="9" key="1">
    <citation type="journal article" date="2013" name="Stand. Genomic Sci.">
        <title>Complete genome sequence of the halophilic bacterium Spirochaeta africana type strain (Z-7692(T)) from the alkaline Lake Magadi in the East African Rift.</title>
        <authorList>
            <person name="Liolos K."/>
            <person name="Abt B."/>
            <person name="Scheuner C."/>
            <person name="Teshima H."/>
            <person name="Held B."/>
            <person name="Lapidus A."/>
            <person name="Nolan M."/>
            <person name="Lucas S."/>
            <person name="Deshpande S."/>
            <person name="Cheng J.F."/>
            <person name="Tapia R."/>
            <person name="Goodwin L.A."/>
            <person name="Pitluck S."/>
            <person name="Pagani I."/>
            <person name="Ivanova N."/>
            <person name="Mavromatis K."/>
            <person name="Mikhailova N."/>
            <person name="Huntemann M."/>
            <person name="Pati A."/>
            <person name="Chen A."/>
            <person name="Palaniappan K."/>
            <person name="Land M."/>
            <person name="Rohde M."/>
            <person name="Tindall B.J."/>
            <person name="Detter J.C."/>
            <person name="Goker M."/>
            <person name="Bristow J."/>
            <person name="Eisen J.A."/>
            <person name="Markowitz V."/>
            <person name="Hugenholtz P."/>
            <person name="Woyke T."/>
            <person name="Klenk H.P."/>
            <person name="Kyrpides N.C."/>
        </authorList>
    </citation>
    <scope>NUCLEOTIDE SEQUENCE</scope>
    <source>
        <strain evidence="9">ATCC 700263 / DSM 8902 / Z-7692</strain>
    </source>
</reference>
<evidence type="ECO:0000256" key="5">
    <source>
        <dbReference type="ARBA" id="ARBA00023136"/>
    </source>
</evidence>
<evidence type="ECO:0000256" key="6">
    <source>
        <dbReference type="SAM" id="MobiDB-lite"/>
    </source>
</evidence>
<dbReference type="GO" id="GO:0005436">
    <property type="term" value="F:sodium:phosphate symporter activity"/>
    <property type="evidence" value="ECO:0007669"/>
    <property type="project" value="InterPro"/>
</dbReference>
<dbReference type="InterPro" id="IPR038078">
    <property type="entry name" value="PhoU-like_sf"/>
</dbReference>
<keyword evidence="9" id="KW-1185">Reference proteome</keyword>
<feature type="transmembrane region" description="Helical" evidence="7">
    <location>
        <begin position="144"/>
        <end position="162"/>
    </location>
</feature>
<feature type="transmembrane region" description="Helical" evidence="7">
    <location>
        <begin position="297"/>
        <end position="321"/>
    </location>
</feature>
<dbReference type="HOGENOM" id="CLU_448258_0_0_12"/>
<dbReference type="RefSeq" id="WP_014454738.1">
    <property type="nucleotide sequence ID" value="NC_017098.1"/>
</dbReference>
<sequence length="609" mass="64964">MGVSGLLAVPAVFGGLAVFLLGAGRFSDSLLRRQRRRFVRLLSGGGESRAGRAGAASAVSRRSAQQNRRRHHAFAGEWHDNWNGFWRGTAAGALSGVPSAGVVLLVSLVDSGQVRLRQAAAILLGINLGATVFAWYLAVFGYQAVFAGSGLILLALALPYVVGSGGEFSGAAELLLGIGLTLLGTHLLGWYLPAAADWLGRDADWQLSVHSYLMRGMSALPAAAGMLLGAAAVGAVTAALLRSFPGAVVLAMSLSATGLTDIWIAVGITTGAGIGMSLTGFLAARRLGAAARSTARLNLLLNCGAALWMFLLLFWLVPAAASLVPGVSNGAAALQLALLLSIQHSLNAVLLLPAAHRLGRRFRDAEPPGALVSVGAAGDAAPAGLRLVPSGLPEALESNLLHTQRALAEMADAARAMLMTVMNVSQLSDSFEDQLDQIQTGKMQLTTLRNMVSQALTRAVQSLCSPEQAETIQQQQRIAHELKGVGDDCYRIMLVFSRSYRKKYRFHDESDDELFGFSAQVLDFLQYNSDYLQGRLLELDPDVAEQMEAGINAARDVLKKRSRRVIEQQQDAHVKGELAFIEIVGHLEHIGDCCLHISRTVRRLQKVRL</sequence>
<feature type="transmembrane region" description="Helical" evidence="7">
    <location>
        <begin position="119"/>
        <end position="138"/>
    </location>
</feature>
<feature type="region of interest" description="Disordered" evidence="6">
    <location>
        <begin position="45"/>
        <end position="64"/>
    </location>
</feature>
<dbReference type="SUPFAM" id="SSF109755">
    <property type="entry name" value="PhoU-like"/>
    <property type="match status" value="1"/>
</dbReference>
<keyword evidence="5 7" id="KW-0472">Membrane</keyword>
<protein>
    <submittedName>
        <fullName evidence="8">Na+/phosphate symporter</fullName>
    </submittedName>
</protein>